<dbReference type="GeneID" id="34607479"/>
<evidence type="ECO:0000256" key="7">
    <source>
        <dbReference type="ARBA" id="ARBA00023125"/>
    </source>
</evidence>
<dbReference type="Pfam" id="PF24580">
    <property type="entry name" value="DUF7607"/>
    <property type="match status" value="1"/>
</dbReference>
<feature type="region of interest" description="Disordered" evidence="9">
    <location>
        <begin position="603"/>
        <end position="622"/>
    </location>
</feature>
<dbReference type="InterPro" id="IPR000330">
    <property type="entry name" value="SNF2_N"/>
</dbReference>
<dbReference type="CDD" id="cd18793">
    <property type="entry name" value="SF2_C_SNF"/>
    <property type="match status" value="1"/>
</dbReference>
<proteinExistence type="inferred from homology"/>
<comment type="subcellular location">
    <subcellularLocation>
        <location evidence="1">Nucleus</location>
    </subcellularLocation>
</comment>
<dbReference type="CDD" id="cd18007">
    <property type="entry name" value="DEXHc_ATRX-like"/>
    <property type="match status" value="1"/>
</dbReference>
<feature type="region of interest" description="Disordered" evidence="9">
    <location>
        <begin position="1582"/>
        <end position="1635"/>
    </location>
</feature>
<dbReference type="InterPro" id="IPR038718">
    <property type="entry name" value="SNF2-like_sf"/>
</dbReference>
<dbReference type="Pfam" id="PF00271">
    <property type="entry name" value="Helicase_C"/>
    <property type="match status" value="1"/>
</dbReference>
<dbReference type="Proteomes" id="UP000184188">
    <property type="component" value="Unassembled WGS sequence"/>
</dbReference>
<evidence type="ECO:0000259" key="10">
    <source>
        <dbReference type="PROSITE" id="PS51192"/>
    </source>
</evidence>
<keyword evidence="7" id="KW-0238">DNA-binding</keyword>
<feature type="region of interest" description="Disordered" evidence="9">
    <location>
        <begin position="556"/>
        <end position="594"/>
    </location>
</feature>
<feature type="domain" description="Helicase ATP-binding" evidence="10">
    <location>
        <begin position="1004"/>
        <end position="1196"/>
    </location>
</feature>
<feature type="region of interest" description="Disordered" evidence="9">
    <location>
        <begin position="150"/>
        <end position="250"/>
    </location>
</feature>
<evidence type="ECO:0000313" key="13">
    <source>
        <dbReference type="Proteomes" id="UP000184188"/>
    </source>
</evidence>
<dbReference type="PROSITE" id="PS51194">
    <property type="entry name" value="HELICASE_CTER"/>
    <property type="match status" value="1"/>
</dbReference>
<feature type="domain" description="Helicase C-terminal" evidence="11">
    <location>
        <begin position="1375"/>
        <end position="1523"/>
    </location>
</feature>
<evidence type="ECO:0000256" key="8">
    <source>
        <dbReference type="ARBA" id="ARBA00023242"/>
    </source>
</evidence>
<comment type="similarity">
    <text evidence="2">Belongs to the SNF2/RAD54 helicase family.</text>
</comment>
<evidence type="ECO:0000313" key="12">
    <source>
        <dbReference type="EMBL" id="OJJ48875.1"/>
    </source>
</evidence>
<evidence type="ECO:0000256" key="1">
    <source>
        <dbReference type="ARBA" id="ARBA00004123"/>
    </source>
</evidence>
<evidence type="ECO:0000256" key="3">
    <source>
        <dbReference type="ARBA" id="ARBA00022741"/>
    </source>
</evidence>
<dbReference type="STRING" id="1073090.A0A1L9SNR9"/>
<dbReference type="PROSITE" id="PS51192">
    <property type="entry name" value="HELICASE_ATP_BIND_1"/>
    <property type="match status" value="1"/>
</dbReference>
<dbReference type="GO" id="GO:0016887">
    <property type="term" value="F:ATP hydrolysis activity"/>
    <property type="evidence" value="ECO:0007669"/>
    <property type="project" value="InterPro"/>
</dbReference>
<dbReference type="InterPro" id="IPR049730">
    <property type="entry name" value="SNF2/RAD54-like_C"/>
</dbReference>
<evidence type="ECO:0000256" key="4">
    <source>
        <dbReference type="ARBA" id="ARBA00022801"/>
    </source>
</evidence>
<evidence type="ECO:0000259" key="11">
    <source>
        <dbReference type="PROSITE" id="PS51194"/>
    </source>
</evidence>
<dbReference type="InterPro" id="IPR013761">
    <property type="entry name" value="SAM/pointed_sf"/>
</dbReference>
<organism evidence="12 13">
    <name type="scientific">Penicilliopsis zonata CBS 506.65</name>
    <dbReference type="NCBI Taxonomy" id="1073090"/>
    <lineage>
        <taxon>Eukaryota</taxon>
        <taxon>Fungi</taxon>
        <taxon>Dikarya</taxon>
        <taxon>Ascomycota</taxon>
        <taxon>Pezizomycotina</taxon>
        <taxon>Eurotiomycetes</taxon>
        <taxon>Eurotiomycetidae</taxon>
        <taxon>Eurotiales</taxon>
        <taxon>Aspergillaceae</taxon>
        <taxon>Penicilliopsis</taxon>
    </lineage>
</organism>
<dbReference type="SUPFAM" id="SSF52540">
    <property type="entry name" value="P-loop containing nucleoside triphosphate hydrolases"/>
    <property type="match status" value="2"/>
</dbReference>
<dbReference type="GO" id="GO:0003677">
    <property type="term" value="F:DNA binding"/>
    <property type="evidence" value="ECO:0007669"/>
    <property type="project" value="UniProtKB-KW"/>
</dbReference>
<dbReference type="EMBL" id="KV878338">
    <property type="protein sequence ID" value="OJJ48875.1"/>
    <property type="molecule type" value="Genomic_DNA"/>
</dbReference>
<dbReference type="SUPFAM" id="SSF47769">
    <property type="entry name" value="SAM/Pointed domain"/>
    <property type="match status" value="1"/>
</dbReference>
<evidence type="ECO:0000256" key="2">
    <source>
        <dbReference type="ARBA" id="ARBA00007025"/>
    </source>
</evidence>
<dbReference type="GO" id="GO:0004386">
    <property type="term" value="F:helicase activity"/>
    <property type="evidence" value="ECO:0007669"/>
    <property type="project" value="UniProtKB-KW"/>
</dbReference>
<sequence length="1635" mass="185039">MLLSRMAAELKDPLDWTVEEVVKFLCDPNHTPWSQSLSATPRPNPLTFAVTLRENQITGEVLLHDVTNGTLRDDLGLKLLGHRSGVLMAVRYLQRRSKKYMDSLIAKSRLEDDPSAYPTAHLPGNPIPSTHPGTGTIHFGAMQYSLPQNPVSLSNPETRPYSVSNVCTDAVSRPLPRQKSVSFEDPKTQEDEPNSSSEAVTPTIHFQGPSPKSQVEGPVEILAQRPKFRTQEQQVLDESGKKRRRLDLSSLESLKPPSDMLVLGAADNKNWYLGPNKLSASQLFYPVNPNKEEEHSFAMVGARVPDGQRKFVNTSLKYFYNHAPVLLNDDQVAVVPYKRSNVAPNETRYFTLFSDKQGKVAVSQEDTQRWPQLRDQPLHGKEFEVVDLEPSDPLWAILERYPHTESEAKSYPPYGDSGSEVDYDDETWQEYQTEQRQTPQSQKLLTSDQITSTIAEYIKQMEEKWRLRQLPKEESTAWRLWTQSRANNTKGVHIKDINNDIAFLRKRLMKYDKALHGNQYTNIAELRFSCQSMDQTIFDIQSQKWRLSLLENSICPPKPVVPPKAKSVKRPRRVQPDEESLDSDSDNGRGEFDDFIDDTALEESSWPDSMETAHHAGGQDVEMTQDQDIIMSTTSEGGPNTAPSSAMNNRQNPVAQTAFLDAPSPDGDALMPDADQTVTRPVVDLTADSPAQYSVDLSVHTPPTNEMQDVNMSQAPDLENQATVGDPMSGEEAQKILPDDPLTSIMRIPWESLEQRQDRQRLLMKLISTLPDDNRTRLIEVIPSYETSKLKALVTRALVNMMSQNTQDEEIGEPNFQVILRTAYLYISWVNCTRLSESEIPKNYLRNALNDALDNLAPGAPTNAPSQDQGFEAFSNELFRSLENYQKWVDEREAQRVLKEEDDFAPEHLNTEGLKGTSRKGRKQKVEQRKEVKNDQLLAQLRMVEQNRKRELLLKRMEGSGNSGHDPAQQAVTFGDPIIYLHPSLGQWIKPHQLQGIQFMWRELIQDTKQQGCLLAHTMGLGKTMQVISLLITIALAASSDSEEIREQVPESLRKSKTLILCPPSLIENWYEEFIKWTPPELHGILGPIRKIKTIDKKDTRIQEIFDWADEGGVLIMGYEMFRTWANHPDKDVSASLLDDPKIIVADEAHKIKNPASSLSVAVSKLLSKSRIALTGSPLANNLMDYYRMVDWIAPGYLGTAREFRAGYVEPIEEGLYMDSTAQEKRLSLRKLQVIKTILGPKISRADISVLQGSLPPKVEFVITVPLTEIQKEAYNNYLTSVNENQDASATTIWAWLANLSLCCNHPSCLWDKLLRIAREQGNISEGEDSSDSSEEPKQRERVWPLLMEMQRKIFGDLSDTKAPELSNRVEILKQIIAETIRVGDKMLIFSHSIPTLDFLECLLKASGWAYCRLDGKTPPHARQLATKGFNEAQSEQRIFLISTRAGGLGLNIPGANRVVIFDFGFNPTWEEQAVGRAYRLGQKRPVFVYRFLAGGTFETKVHNKAIFKTQLAYRVVDQKNPERHAMKTNREYLAYVTDVEQHDLSEYMGKDPEVLDKILSGPLKDKIRKIELTETFKQEDNDMLTEEETQAVQREVDDELKRRNPVPFGSVDKQNSTTTATVPPTSMAPTSIPR</sequence>
<feature type="compositionally biased region" description="Basic and acidic residues" evidence="9">
    <location>
        <begin position="899"/>
        <end position="910"/>
    </location>
</feature>
<dbReference type="Gene3D" id="3.40.50.300">
    <property type="entry name" value="P-loop containing nucleotide triphosphate hydrolases"/>
    <property type="match status" value="1"/>
</dbReference>
<dbReference type="OrthoDB" id="2020972at2759"/>
<dbReference type="InterPro" id="IPR027417">
    <property type="entry name" value="P-loop_NTPase"/>
</dbReference>
<name>A0A1L9SNR9_9EURO</name>
<dbReference type="PANTHER" id="PTHR45797">
    <property type="entry name" value="RAD54-LIKE"/>
    <property type="match status" value="1"/>
</dbReference>
<dbReference type="InterPro" id="IPR044574">
    <property type="entry name" value="ARIP4-like"/>
</dbReference>
<dbReference type="PANTHER" id="PTHR45797:SF1">
    <property type="entry name" value="HELICASE ARIP4"/>
    <property type="match status" value="1"/>
</dbReference>
<gene>
    <name evidence="12" type="ORF">ASPZODRAFT_111102</name>
</gene>
<keyword evidence="6" id="KW-0067">ATP-binding</keyword>
<dbReference type="Gene3D" id="1.10.150.50">
    <property type="entry name" value="Transcription Factor, Ets-1"/>
    <property type="match status" value="1"/>
</dbReference>
<keyword evidence="4" id="KW-0378">Hydrolase</keyword>
<evidence type="ECO:0000256" key="9">
    <source>
        <dbReference type="SAM" id="MobiDB-lite"/>
    </source>
</evidence>
<dbReference type="GO" id="GO:0005634">
    <property type="term" value="C:nucleus"/>
    <property type="evidence" value="ECO:0007669"/>
    <property type="project" value="UniProtKB-SubCell"/>
</dbReference>
<keyword evidence="3" id="KW-0547">Nucleotide-binding</keyword>
<keyword evidence="13" id="KW-1185">Reference proteome</keyword>
<evidence type="ECO:0000256" key="6">
    <source>
        <dbReference type="ARBA" id="ARBA00022840"/>
    </source>
</evidence>
<dbReference type="GO" id="GO:0005524">
    <property type="term" value="F:ATP binding"/>
    <property type="evidence" value="ECO:0007669"/>
    <property type="project" value="UniProtKB-KW"/>
</dbReference>
<reference evidence="13" key="1">
    <citation type="journal article" date="2017" name="Genome Biol.">
        <title>Comparative genomics reveals high biological diversity and specific adaptations in the industrially and medically important fungal genus Aspergillus.</title>
        <authorList>
            <person name="de Vries R.P."/>
            <person name="Riley R."/>
            <person name="Wiebenga A."/>
            <person name="Aguilar-Osorio G."/>
            <person name="Amillis S."/>
            <person name="Uchima C.A."/>
            <person name="Anderluh G."/>
            <person name="Asadollahi M."/>
            <person name="Askin M."/>
            <person name="Barry K."/>
            <person name="Battaglia E."/>
            <person name="Bayram O."/>
            <person name="Benocci T."/>
            <person name="Braus-Stromeyer S.A."/>
            <person name="Caldana C."/>
            <person name="Canovas D."/>
            <person name="Cerqueira G.C."/>
            <person name="Chen F."/>
            <person name="Chen W."/>
            <person name="Choi C."/>
            <person name="Clum A."/>
            <person name="Dos Santos R.A."/>
            <person name="Damasio A.R."/>
            <person name="Diallinas G."/>
            <person name="Emri T."/>
            <person name="Fekete E."/>
            <person name="Flipphi M."/>
            <person name="Freyberg S."/>
            <person name="Gallo A."/>
            <person name="Gournas C."/>
            <person name="Habgood R."/>
            <person name="Hainaut M."/>
            <person name="Harispe M.L."/>
            <person name="Henrissat B."/>
            <person name="Hilden K.S."/>
            <person name="Hope R."/>
            <person name="Hossain A."/>
            <person name="Karabika E."/>
            <person name="Karaffa L."/>
            <person name="Karanyi Z."/>
            <person name="Krasevec N."/>
            <person name="Kuo A."/>
            <person name="Kusch H."/>
            <person name="LaButti K."/>
            <person name="Lagendijk E.L."/>
            <person name="Lapidus A."/>
            <person name="Levasseur A."/>
            <person name="Lindquist E."/>
            <person name="Lipzen A."/>
            <person name="Logrieco A.F."/>
            <person name="MacCabe A."/>
            <person name="Maekelae M.R."/>
            <person name="Malavazi I."/>
            <person name="Melin P."/>
            <person name="Meyer V."/>
            <person name="Mielnichuk N."/>
            <person name="Miskei M."/>
            <person name="Molnar A.P."/>
            <person name="Mule G."/>
            <person name="Ngan C.Y."/>
            <person name="Orejas M."/>
            <person name="Orosz E."/>
            <person name="Ouedraogo J.P."/>
            <person name="Overkamp K.M."/>
            <person name="Park H.-S."/>
            <person name="Perrone G."/>
            <person name="Piumi F."/>
            <person name="Punt P.J."/>
            <person name="Ram A.F."/>
            <person name="Ramon A."/>
            <person name="Rauscher S."/>
            <person name="Record E."/>
            <person name="Riano-Pachon D.M."/>
            <person name="Robert V."/>
            <person name="Roehrig J."/>
            <person name="Ruller R."/>
            <person name="Salamov A."/>
            <person name="Salih N.S."/>
            <person name="Samson R.A."/>
            <person name="Sandor E."/>
            <person name="Sanguinetti M."/>
            <person name="Schuetze T."/>
            <person name="Sepcic K."/>
            <person name="Shelest E."/>
            <person name="Sherlock G."/>
            <person name="Sophianopoulou V."/>
            <person name="Squina F.M."/>
            <person name="Sun H."/>
            <person name="Susca A."/>
            <person name="Todd R.B."/>
            <person name="Tsang A."/>
            <person name="Unkles S.E."/>
            <person name="van de Wiele N."/>
            <person name="van Rossen-Uffink D."/>
            <person name="Oliveira J.V."/>
            <person name="Vesth T.C."/>
            <person name="Visser J."/>
            <person name="Yu J.-H."/>
            <person name="Zhou M."/>
            <person name="Andersen M.R."/>
            <person name="Archer D.B."/>
            <person name="Baker S.E."/>
            <person name="Benoit I."/>
            <person name="Brakhage A.A."/>
            <person name="Braus G.H."/>
            <person name="Fischer R."/>
            <person name="Frisvad J.C."/>
            <person name="Goldman G.H."/>
            <person name="Houbraken J."/>
            <person name="Oakley B."/>
            <person name="Pocsi I."/>
            <person name="Scazzocchio C."/>
            <person name="Seiboth B."/>
            <person name="vanKuyk P.A."/>
            <person name="Wortman J."/>
            <person name="Dyer P.S."/>
            <person name="Grigoriev I.V."/>
        </authorList>
    </citation>
    <scope>NUCLEOTIDE SEQUENCE [LARGE SCALE GENOMIC DNA]</scope>
    <source>
        <strain evidence="13">CBS 506.65</strain>
    </source>
</reference>
<dbReference type="InterPro" id="IPR056026">
    <property type="entry name" value="DUF7607"/>
</dbReference>
<dbReference type="Gene3D" id="3.40.50.10810">
    <property type="entry name" value="Tandem AAA-ATPase domain"/>
    <property type="match status" value="1"/>
</dbReference>
<dbReference type="VEuPathDB" id="FungiDB:ASPZODRAFT_111102"/>
<feature type="compositionally biased region" description="Polar residues" evidence="9">
    <location>
        <begin position="1613"/>
        <end position="1635"/>
    </location>
</feature>
<dbReference type="InterPro" id="IPR001650">
    <property type="entry name" value="Helicase_C-like"/>
</dbReference>
<feature type="region of interest" description="Disordered" evidence="9">
    <location>
        <begin position="899"/>
        <end position="931"/>
    </location>
</feature>
<keyword evidence="8" id="KW-0539">Nucleus</keyword>
<dbReference type="SMART" id="SM00487">
    <property type="entry name" value="DEXDc"/>
    <property type="match status" value="1"/>
</dbReference>
<keyword evidence="5" id="KW-0347">Helicase</keyword>
<dbReference type="Pfam" id="PF00176">
    <property type="entry name" value="SNF2-rel_dom"/>
    <property type="match status" value="1"/>
</dbReference>
<evidence type="ECO:0000256" key="5">
    <source>
        <dbReference type="ARBA" id="ARBA00022806"/>
    </source>
</evidence>
<protein>
    <recommendedName>
        <fullName evidence="14">SNF2 family helicase/ATPase</fullName>
    </recommendedName>
</protein>
<dbReference type="RefSeq" id="XP_022583385.1">
    <property type="nucleotide sequence ID" value="XM_022721014.1"/>
</dbReference>
<feature type="compositionally biased region" description="Polar residues" evidence="9">
    <location>
        <begin position="150"/>
        <end position="167"/>
    </location>
</feature>
<dbReference type="SMART" id="SM00490">
    <property type="entry name" value="HELICc"/>
    <property type="match status" value="1"/>
</dbReference>
<dbReference type="InterPro" id="IPR014001">
    <property type="entry name" value="Helicase_ATP-bd"/>
</dbReference>
<evidence type="ECO:0008006" key="14">
    <source>
        <dbReference type="Google" id="ProtNLM"/>
    </source>
</evidence>
<accession>A0A1L9SNR9</accession>
<feature type="non-terminal residue" evidence="12">
    <location>
        <position position="1635"/>
    </location>
</feature>